<keyword evidence="2" id="KW-1185">Reference proteome</keyword>
<dbReference type="EMBL" id="JBBPBN010000017">
    <property type="protein sequence ID" value="KAK9019537.1"/>
    <property type="molecule type" value="Genomic_DNA"/>
</dbReference>
<evidence type="ECO:0000313" key="1">
    <source>
        <dbReference type="EMBL" id="KAK9019537.1"/>
    </source>
</evidence>
<gene>
    <name evidence="1" type="ORF">V6N11_054055</name>
</gene>
<organism evidence="1 2">
    <name type="scientific">Hibiscus sabdariffa</name>
    <name type="common">roselle</name>
    <dbReference type="NCBI Taxonomy" id="183260"/>
    <lineage>
        <taxon>Eukaryota</taxon>
        <taxon>Viridiplantae</taxon>
        <taxon>Streptophyta</taxon>
        <taxon>Embryophyta</taxon>
        <taxon>Tracheophyta</taxon>
        <taxon>Spermatophyta</taxon>
        <taxon>Magnoliopsida</taxon>
        <taxon>eudicotyledons</taxon>
        <taxon>Gunneridae</taxon>
        <taxon>Pentapetalae</taxon>
        <taxon>rosids</taxon>
        <taxon>malvids</taxon>
        <taxon>Malvales</taxon>
        <taxon>Malvaceae</taxon>
        <taxon>Malvoideae</taxon>
        <taxon>Hibiscus</taxon>
    </lineage>
</organism>
<accession>A0ABR2S3P7</accession>
<protein>
    <submittedName>
        <fullName evidence="1">Uncharacterized protein</fullName>
    </submittedName>
</protein>
<dbReference type="Proteomes" id="UP001396334">
    <property type="component" value="Unassembled WGS sequence"/>
</dbReference>
<proteinExistence type="predicted"/>
<sequence length="171" mass="19197">MRMKTMISIFQPASLILVFFNQYIPGSNYSWALHIYLVSVPKTSKQLFFFPRSIHTQPVENVQGPRRQSESPRASSPRWFITSQAVSLSPLFPIFSTVLNCQASSPLGSFVLNVRIVGKLYDKEALKQSAAKGLTRSMVKELAALSKNCYRLCFVILAATTDQTLTRFIGL</sequence>
<reference evidence="1 2" key="1">
    <citation type="journal article" date="2024" name="G3 (Bethesda)">
        <title>Genome assembly of Hibiscus sabdariffa L. provides insights into metabolisms of medicinal natural products.</title>
        <authorList>
            <person name="Kim T."/>
        </authorList>
    </citation>
    <scope>NUCLEOTIDE SEQUENCE [LARGE SCALE GENOMIC DNA]</scope>
    <source>
        <strain evidence="1">TK-2024</strain>
        <tissue evidence="1">Old leaves</tissue>
    </source>
</reference>
<evidence type="ECO:0000313" key="2">
    <source>
        <dbReference type="Proteomes" id="UP001396334"/>
    </source>
</evidence>
<comment type="caution">
    <text evidence="1">The sequence shown here is derived from an EMBL/GenBank/DDBJ whole genome shotgun (WGS) entry which is preliminary data.</text>
</comment>
<name>A0ABR2S3P7_9ROSI</name>